<name>A0AAV9MWL1_9EURO</name>
<comment type="subcellular location">
    <subcellularLocation>
        <location evidence="3">Peroxisome</location>
    </subcellularLocation>
</comment>
<dbReference type="Gene3D" id="2.40.110.10">
    <property type="entry name" value="Butyryl-CoA Dehydrogenase, subunit A, domain 2"/>
    <property type="match status" value="1"/>
</dbReference>
<evidence type="ECO:0000256" key="6">
    <source>
        <dbReference type="ARBA" id="ARBA00022827"/>
    </source>
</evidence>
<dbReference type="SUPFAM" id="SSF47203">
    <property type="entry name" value="Acyl-CoA dehydrogenase C-terminal domain-like"/>
    <property type="match status" value="2"/>
</dbReference>
<dbReference type="InterPro" id="IPR046373">
    <property type="entry name" value="Acyl-CoA_Oxase/DH_mid-dom_sf"/>
</dbReference>
<dbReference type="GO" id="GO:0071949">
    <property type="term" value="F:FAD binding"/>
    <property type="evidence" value="ECO:0007669"/>
    <property type="project" value="InterPro"/>
</dbReference>
<dbReference type="InterPro" id="IPR055060">
    <property type="entry name" value="ACOX_C_alpha1"/>
</dbReference>
<dbReference type="GeneID" id="89977572"/>
<comment type="catalytic activity">
    <reaction evidence="1">
        <text>a 2,3-saturated acyl-CoA + O2 = a (2E)-enoyl-CoA + H2O2</text>
        <dbReference type="Rhea" id="RHEA:38959"/>
        <dbReference type="ChEBI" id="CHEBI:15379"/>
        <dbReference type="ChEBI" id="CHEBI:16240"/>
        <dbReference type="ChEBI" id="CHEBI:58856"/>
        <dbReference type="ChEBI" id="CHEBI:65111"/>
        <dbReference type="EC" id="1.3.3.6"/>
    </reaction>
</comment>
<dbReference type="InterPro" id="IPR012258">
    <property type="entry name" value="Acyl-CoA_oxidase"/>
</dbReference>
<dbReference type="GO" id="GO:0055088">
    <property type="term" value="P:lipid homeostasis"/>
    <property type="evidence" value="ECO:0007669"/>
    <property type="project" value="TreeGrafter"/>
</dbReference>
<gene>
    <name evidence="17" type="ORF">LTR84_009413</name>
</gene>
<evidence type="ECO:0000259" key="15">
    <source>
        <dbReference type="Pfam" id="PF14749"/>
    </source>
</evidence>
<dbReference type="InterPro" id="IPR009100">
    <property type="entry name" value="AcylCoA_DH/oxidase_NM_dom_sf"/>
</dbReference>
<reference evidence="17 18" key="1">
    <citation type="submission" date="2023-08" db="EMBL/GenBank/DDBJ databases">
        <title>Black Yeasts Isolated from many extreme environments.</title>
        <authorList>
            <person name="Coleine C."/>
            <person name="Stajich J.E."/>
            <person name="Selbmann L."/>
        </authorList>
    </citation>
    <scope>NUCLEOTIDE SEQUENCE [LARGE SCALE GENOMIC DNA]</scope>
    <source>
        <strain evidence="17 18">CCFEE 5792</strain>
    </source>
</reference>
<dbReference type="InterPro" id="IPR036250">
    <property type="entry name" value="AcylCo_DH-like_C"/>
</dbReference>
<evidence type="ECO:0000256" key="8">
    <source>
        <dbReference type="ARBA" id="ARBA00023002"/>
    </source>
</evidence>
<feature type="binding site" evidence="13">
    <location>
        <position position="160"/>
    </location>
    <ligand>
        <name>FAD</name>
        <dbReference type="ChEBI" id="CHEBI:57692"/>
    </ligand>
</feature>
<dbReference type="Pfam" id="PF22924">
    <property type="entry name" value="ACOX_C_alpha1"/>
    <property type="match status" value="1"/>
</dbReference>
<dbReference type="SUPFAM" id="SSF56645">
    <property type="entry name" value="Acyl-CoA dehydrogenase NM domain-like"/>
    <property type="match status" value="1"/>
</dbReference>
<dbReference type="GO" id="GO:0005777">
    <property type="term" value="C:peroxisome"/>
    <property type="evidence" value="ECO:0007669"/>
    <property type="project" value="UniProtKB-SubCell"/>
</dbReference>
<evidence type="ECO:0000256" key="10">
    <source>
        <dbReference type="ARBA" id="ARBA00023140"/>
    </source>
</evidence>
<feature type="binding site" evidence="13">
    <location>
        <position position="121"/>
    </location>
    <ligand>
        <name>FAD</name>
        <dbReference type="ChEBI" id="CHEBI:57692"/>
    </ligand>
</feature>
<evidence type="ECO:0000313" key="17">
    <source>
        <dbReference type="EMBL" id="KAK5045307.1"/>
    </source>
</evidence>
<feature type="active site" description="Proton acceptor" evidence="12">
    <location>
        <position position="391"/>
    </location>
</feature>
<keyword evidence="8" id="KW-0560">Oxidoreductase</keyword>
<dbReference type="AlphaFoldDB" id="A0AAV9MWL1"/>
<evidence type="ECO:0000256" key="9">
    <source>
        <dbReference type="ARBA" id="ARBA00023098"/>
    </source>
</evidence>
<evidence type="ECO:0000256" key="7">
    <source>
        <dbReference type="ARBA" id="ARBA00022832"/>
    </source>
</evidence>
<dbReference type="Gene3D" id="1.10.540.10">
    <property type="entry name" value="Acyl-CoA dehydrogenase/oxidase, N-terminal domain"/>
    <property type="match status" value="1"/>
</dbReference>
<evidence type="ECO:0000313" key="18">
    <source>
        <dbReference type="Proteomes" id="UP001358417"/>
    </source>
</evidence>
<keyword evidence="7" id="KW-0276">Fatty acid metabolism</keyword>
<dbReference type="Pfam" id="PF14749">
    <property type="entry name" value="Acyl-CoA_ox_N"/>
    <property type="match status" value="1"/>
</dbReference>
<sequence length="647" mass="73186">MSLGSFLWGAEDMRRREEILDALARYPLKTTCLNPYRLSRKELWTLRIQQNLELMELKMQLGWGAQHYLDALKIAVPDIASLNPNFRIFLKNLKAQMSSEQQAYWVPKAQNFEICGTYAQTELGHGSNVKDIETTATFDADTDEIILNSPTLSSHKYWIGGLGVMATHTLVVARLIVSGRELGNHVFIVQVRDLKTHELMPNVLIYEQGEKTIGTFASMDNGVMRFTEKRIPRSQMLAGFVRLDRGGTYHKSDNKMHSYTSMVIVRGLMSREIGQDVSRAIVIALRYATFRRQFNKKDDGAETRVIEYASVRNRLYPALCRAITMMLVGRGISDQVENLRQHNLEDLHLQTVGFKVWATEHGVRDVEVARNMAAAGLGSIYAQLSASRTYEGDNYVLSQQIGNSINKHWKRKTEDTIPALSYLTRLRDVQKMSLQLAEACDEGAFLTPSTQNDLLEHRVALLASRHISDTEAGRDTSYDVFELTMAHADLVYWRGLQSQTKHMSRDHEPAIKSLVHLVSINKQLPGRSDVTRTDLYNPSQFALTAILEGLSAFAGSTYLSQTNIAQLREAHRLQISSFSDHVDSLVNALGFTEMELNSAFAKDNQTPYEALLETAQQSELNDNTFIRPAIARARNMWKTYQNGQAKL</sequence>
<dbReference type="Pfam" id="PF01756">
    <property type="entry name" value="ACOX"/>
    <property type="match status" value="1"/>
</dbReference>
<protein>
    <recommendedName>
        <fullName evidence="11">Acyl-coenzyme A oxidase</fullName>
    </recommendedName>
</protein>
<dbReference type="PIRSF" id="PIRSF000168">
    <property type="entry name" value="Acyl-CoA_oxidase"/>
    <property type="match status" value="1"/>
</dbReference>
<keyword evidence="6 11" id="KW-0274">FAD</keyword>
<evidence type="ECO:0000259" key="14">
    <source>
        <dbReference type="Pfam" id="PF01756"/>
    </source>
</evidence>
<keyword evidence="18" id="KW-1185">Reference proteome</keyword>
<evidence type="ECO:0000256" key="5">
    <source>
        <dbReference type="ARBA" id="ARBA00022630"/>
    </source>
</evidence>
<evidence type="ECO:0000256" key="11">
    <source>
        <dbReference type="PIRNR" id="PIRNR000168"/>
    </source>
</evidence>
<evidence type="ECO:0000256" key="4">
    <source>
        <dbReference type="ARBA" id="ARBA00006288"/>
    </source>
</evidence>
<accession>A0AAV9MWL1</accession>
<dbReference type="PANTHER" id="PTHR10909:SF250">
    <property type="entry name" value="PEROXISOMAL ACYL-COENZYME A OXIDASE 1"/>
    <property type="match status" value="1"/>
</dbReference>
<evidence type="ECO:0000256" key="12">
    <source>
        <dbReference type="PIRSR" id="PIRSR000168-1"/>
    </source>
</evidence>
<comment type="similarity">
    <text evidence="4 11">Belongs to the acyl-CoA oxidase family.</text>
</comment>
<dbReference type="RefSeq" id="XP_064700939.1">
    <property type="nucleotide sequence ID" value="XM_064852953.1"/>
</dbReference>
<comment type="cofactor">
    <cofactor evidence="2">
        <name>FAD</name>
        <dbReference type="ChEBI" id="CHEBI:57692"/>
    </cofactor>
</comment>
<dbReference type="FunFam" id="2.40.110.10:FF:000050">
    <property type="entry name" value="Acyl-coenzyme A oxidase"/>
    <property type="match status" value="1"/>
</dbReference>
<keyword evidence="5 11" id="KW-0285">Flavoprotein</keyword>
<keyword evidence="10" id="KW-0576">Peroxisome</keyword>
<evidence type="ECO:0000256" key="13">
    <source>
        <dbReference type="PIRSR" id="PIRSR000168-2"/>
    </source>
</evidence>
<dbReference type="InterPro" id="IPR037069">
    <property type="entry name" value="AcylCoA_DH/ox_N_sf"/>
</dbReference>
<dbReference type="GO" id="GO:0033540">
    <property type="term" value="P:fatty acid beta-oxidation using acyl-CoA oxidase"/>
    <property type="evidence" value="ECO:0007669"/>
    <property type="project" value="TreeGrafter"/>
</dbReference>
<dbReference type="InterPro" id="IPR002655">
    <property type="entry name" value="Acyl-CoA_oxidase_C"/>
</dbReference>
<evidence type="ECO:0000256" key="1">
    <source>
        <dbReference type="ARBA" id="ARBA00001201"/>
    </source>
</evidence>
<dbReference type="InterPro" id="IPR029320">
    <property type="entry name" value="Acyl-CoA_ox_N"/>
</dbReference>
<feature type="domain" description="Acyl-coenzyme A oxidase N-terminal" evidence="15">
    <location>
        <begin position="5"/>
        <end position="115"/>
    </location>
</feature>
<dbReference type="GO" id="GO:0005504">
    <property type="term" value="F:fatty acid binding"/>
    <property type="evidence" value="ECO:0007669"/>
    <property type="project" value="TreeGrafter"/>
</dbReference>
<evidence type="ECO:0000256" key="3">
    <source>
        <dbReference type="ARBA" id="ARBA00004275"/>
    </source>
</evidence>
<feature type="domain" description="Acyl-CoA oxidase C-alpha1" evidence="16">
    <location>
        <begin position="259"/>
        <end position="403"/>
    </location>
</feature>
<evidence type="ECO:0000256" key="2">
    <source>
        <dbReference type="ARBA" id="ARBA00001974"/>
    </source>
</evidence>
<dbReference type="Gene3D" id="1.20.140.10">
    <property type="entry name" value="Butyryl-CoA Dehydrogenase, subunit A, domain 3"/>
    <property type="match status" value="1"/>
</dbReference>
<evidence type="ECO:0000259" key="16">
    <source>
        <dbReference type="Pfam" id="PF22924"/>
    </source>
</evidence>
<dbReference type="GO" id="GO:0003997">
    <property type="term" value="F:acyl-CoA oxidase activity"/>
    <property type="evidence" value="ECO:0007669"/>
    <property type="project" value="UniProtKB-EC"/>
</dbReference>
<dbReference type="EMBL" id="JAVRRD010000038">
    <property type="protein sequence ID" value="KAK5045307.1"/>
    <property type="molecule type" value="Genomic_DNA"/>
</dbReference>
<dbReference type="PANTHER" id="PTHR10909">
    <property type="entry name" value="ELECTRON TRANSPORT OXIDOREDUCTASE"/>
    <property type="match status" value="1"/>
</dbReference>
<dbReference type="Proteomes" id="UP001358417">
    <property type="component" value="Unassembled WGS sequence"/>
</dbReference>
<proteinExistence type="inferred from homology"/>
<keyword evidence="9" id="KW-0443">Lipid metabolism</keyword>
<comment type="caution">
    <text evidence="17">The sequence shown here is derived from an EMBL/GenBank/DDBJ whole genome shotgun (WGS) entry which is preliminary data.</text>
</comment>
<feature type="domain" description="Acyl-CoA oxidase C-terminal" evidence="14">
    <location>
        <begin position="541"/>
        <end position="623"/>
    </location>
</feature>
<organism evidence="17 18">
    <name type="scientific">Exophiala bonariae</name>
    <dbReference type="NCBI Taxonomy" id="1690606"/>
    <lineage>
        <taxon>Eukaryota</taxon>
        <taxon>Fungi</taxon>
        <taxon>Dikarya</taxon>
        <taxon>Ascomycota</taxon>
        <taxon>Pezizomycotina</taxon>
        <taxon>Eurotiomycetes</taxon>
        <taxon>Chaetothyriomycetidae</taxon>
        <taxon>Chaetothyriales</taxon>
        <taxon>Herpotrichiellaceae</taxon>
        <taxon>Exophiala</taxon>
    </lineage>
</organism>